<dbReference type="PANTHER" id="PTHR11440">
    <property type="entry name" value="LECITHIN-CHOLESTEROL ACYLTRANSFERASE-RELATED"/>
    <property type="match status" value="1"/>
</dbReference>
<dbReference type="Gene3D" id="3.40.50.1820">
    <property type="entry name" value="alpha/beta hydrolase"/>
    <property type="match status" value="2"/>
</dbReference>
<sequence length="388" mass="44685">MKCSLKIIFIFTFGGQTSNLVILIPGDGGSQLEAKLNKTSVIHYICEKKTNDYFNVWLNMELLVPLVIDFWIDNIKLVYNNVTRRTNNSPVPGFGNSDTVEWLDPSHASTGAYFKDISNSLLSLGLVKNISIRGAPYDFRKDQVYFVQLKQLVEDTYNENKQTSVILLAHSMGGPMSLYFLNQQKPILGKTNILKVYGVWGGSVKAIKATTWVLMFCEKVLWRQEQITCPSLAWLLPSRLFWKPDEVLVQTEKKNYTINDLQEFFKYIFPRWLGNERIQSHISLILNHLELKFIVYMVLMSKTIENLVPGVDGYPTLLYGDGDGTVNRRSLEGCKYWQKAQKQKVYIKELQQVDHLQILSNKTTISYITNLLKVFISKTDTIIRKIRE</sequence>
<dbReference type="SUPFAM" id="SSF53474">
    <property type="entry name" value="alpha/beta-Hydrolases"/>
    <property type="match status" value="1"/>
</dbReference>
<dbReference type="InterPro" id="IPR029058">
    <property type="entry name" value="AB_hydrolase_fold"/>
</dbReference>
<name>A0ABQ9IRB0_9CUCU</name>
<accession>A0ABQ9IRB0</accession>
<keyword evidence="2" id="KW-1185">Reference proteome</keyword>
<protein>
    <recommendedName>
        <fullName evidence="3">Group XV phospholipase A2</fullName>
    </recommendedName>
</protein>
<gene>
    <name evidence="1" type="ORF">NQ317_016374</name>
</gene>
<reference evidence="1" key="1">
    <citation type="journal article" date="2023" name="Insect Mol. Biol.">
        <title>Genome sequencing provides insights into the evolution of gene families encoding plant cell wall-degrading enzymes in longhorned beetles.</title>
        <authorList>
            <person name="Shin N.R."/>
            <person name="Okamura Y."/>
            <person name="Kirsch R."/>
            <person name="Pauchet Y."/>
        </authorList>
    </citation>
    <scope>NUCLEOTIDE SEQUENCE</scope>
    <source>
        <strain evidence="1">MMC_N1</strain>
    </source>
</reference>
<dbReference type="Pfam" id="PF02450">
    <property type="entry name" value="LCAT"/>
    <property type="match status" value="2"/>
</dbReference>
<evidence type="ECO:0000313" key="2">
    <source>
        <dbReference type="Proteomes" id="UP001162164"/>
    </source>
</evidence>
<dbReference type="EMBL" id="JAPWTJ010003320">
    <property type="protein sequence ID" value="KAJ8958567.1"/>
    <property type="molecule type" value="Genomic_DNA"/>
</dbReference>
<organism evidence="1 2">
    <name type="scientific">Molorchus minor</name>
    <dbReference type="NCBI Taxonomy" id="1323400"/>
    <lineage>
        <taxon>Eukaryota</taxon>
        <taxon>Metazoa</taxon>
        <taxon>Ecdysozoa</taxon>
        <taxon>Arthropoda</taxon>
        <taxon>Hexapoda</taxon>
        <taxon>Insecta</taxon>
        <taxon>Pterygota</taxon>
        <taxon>Neoptera</taxon>
        <taxon>Endopterygota</taxon>
        <taxon>Coleoptera</taxon>
        <taxon>Polyphaga</taxon>
        <taxon>Cucujiformia</taxon>
        <taxon>Chrysomeloidea</taxon>
        <taxon>Cerambycidae</taxon>
        <taxon>Lamiinae</taxon>
        <taxon>Monochamini</taxon>
        <taxon>Molorchus</taxon>
    </lineage>
</organism>
<dbReference type="Proteomes" id="UP001162164">
    <property type="component" value="Unassembled WGS sequence"/>
</dbReference>
<comment type="caution">
    <text evidence="1">The sequence shown here is derived from an EMBL/GenBank/DDBJ whole genome shotgun (WGS) entry which is preliminary data.</text>
</comment>
<dbReference type="InterPro" id="IPR003386">
    <property type="entry name" value="LACT/PDAT_acylTrfase"/>
</dbReference>
<evidence type="ECO:0000313" key="1">
    <source>
        <dbReference type="EMBL" id="KAJ8958567.1"/>
    </source>
</evidence>
<proteinExistence type="predicted"/>
<evidence type="ECO:0008006" key="3">
    <source>
        <dbReference type="Google" id="ProtNLM"/>
    </source>
</evidence>